<evidence type="ECO:0000256" key="1">
    <source>
        <dbReference type="SAM" id="MobiDB-lite"/>
    </source>
</evidence>
<accession>A0ABS3QIA0</accession>
<name>A0ABS3QIA0_9BACT</name>
<evidence type="ECO:0008006" key="4">
    <source>
        <dbReference type="Google" id="ProtNLM"/>
    </source>
</evidence>
<sequence length="390" mass="42413">MKNQVPYRLLLLGPALLSCGHGPKSKPETPATAQTASKQLPARPAAAPFVGYHRYRGTVGNMPVTVELTIGPEYAGDSVRCIGHYYYDRFGGELALKAGRPWQANKPLALAEMVETSDDSTQPVTAHWQAAQPMGPVLTGTWTSTAGRQLPFALHEDYDGAVRYEMLREDAEGENCPANQEGGQQFGLQATEYYLHLLGPDTLQPGLRRLQCPVPAQRRAQLQEELKGLGCDAERYGTSVYREVTYNANGLLSLVQTDDESLGGAYPLGTNTAYTYDLSTGKRCDVRDWLRPEKAGAVAELFDEALRADSTGQLFAGEKTATDSPKKVKLADLPAFGLNSEGLFETLGNVGAPHVAQRLPITIAYAKLVPYVRPNTPLARLLLARGLRKP</sequence>
<dbReference type="RefSeq" id="WP_208176651.1">
    <property type="nucleotide sequence ID" value="NZ_JAGETZ010000009.1"/>
</dbReference>
<dbReference type="Gene3D" id="3.30.565.40">
    <property type="entry name" value="Fervidobacterium nodosum Rt17-B1 like"/>
    <property type="match status" value="1"/>
</dbReference>
<comment type="caution">
    <text evidence="2">The sequence shown here is derived from an EMBL/GenBank/DDBJ whole genome shotgun (WGS) entry which is preliminary data.</text>
</comment>
<keyword evidence="3" id="KW-1185">Reference proteome</keyword>
<dbReference type="PROSITE" id="PS51257">
    <property type="entry name" value="PROKAR_LIPOPROTEIN"/>
    <property type="match status" value="1"/>
</dbReference>
<dbReference type="EMBL" id="JAGETZ010000009">
    <property type="protein sequence ID" value="MBO2010954.1"/>
    <property type="molecule type" value="Genomic_DNA"/>
</dbReference>
<proteinExistence type="predicted"/>
<evidence type="ECO:0000313" key="2">
    <source>
        <dbReference type="EMBL" id="MBO2010954.1"/>
    </source>
</evidence>
<gene>
    <name evidence="2" type="ORF">J4E00_17975</name>
</gene>
<dbReference type="Proteomes" id="UP000664369">
    <property type="component" value="Unassembled WGS sequence"/>
</dbReference>
<evidence type="ECO:0000313" key="3">
    <source>
        <dbReference type="Proteomes" id="UP000664369"/>
    </source>
</evidence>
<organism evidence="2 3">
    <name type="scientific">Hymenobacter negativus</name>
    <dbReference type="NCBI Taxonomy" id="2795026"/>
    <lineage>
        <taxon>Bacteria</taxon>
        <taxon>Pseudomonadati</taxon>
        <taxon>Bacteroidota</taxon>
        <taxon>Cytophagia</taxon>
        <taxon>Cytophagales</taxon>
        <taxon>Hymenobacteraceae</taxon>
        <taxon>Hymenobacter</taxon>
    </lineage>
</organism>
<feature type="region of interest" description="Disordered" evidence="1">
    <location>
        <begin position="21"/>
        <end position="40"/>
    </location>
</feature>
<protein>
    <recommendedName>
        <fullName evidence="4">Lipoprotein</fullName>
    </recommendedName>
</protein>
<reference evidence="2 3" key="1">
    <citation type="submission" date="2021-03" db="EMBL/GenBank/DDBJ databases">
        <authorList>
            <person name="Kim M.K."/>
        </authorList>
    </citation>
    <scope>NUCLEOTIDE SEQUENCE [LARGE SCALE GENOMIC DNA]</scope>
    <source>
        <strain evidence="2 3">BT442</strain>
    </source>
</reference>